<accession>A0A7X2T2U7</accession>
<dbReference type="RefSeq" id="WP_154459218.1">
    <property type="nucleotide sequence ID" value="NZ_VUMM01000001.1"/>
</dbReference>
<evidence type="ECO:0000313" key="2">
    <source>
        <dbReference type="Proteomes" id="UP000470082"/>
    </source>
</evidence>
<sequence>MIVSNNFTIRKLNESDIDLIYTLCQSNPDYYLYLNEILTKEMILDDLHCVPKGFSKENKYFVGYFMRMN</sequence>
<protein>
    <recommendedName>
        <fullName evidence="3">N-acetyltransferase domain-containing protein</fullName>
    </recommendedName>
</protein>
<reference evidence="1 2" key="1">
    <citation type="submission" date="2019-08" db="EMBL/GenBank/DDBJ databases">
        <title>In-depth cultivation of the pig gut microbiome towards novel bacterial diversity and tailored functional studies.</title>
        <authorList>
            <person name="Wylensek D."/>
            <person name="Hitch T.C.A."/>
            <person name="Clavel T."/>
        </authorList>
    </citation>
    <scope>NUCLEOTIDE SEQUENCE [LARGE SCALE GENOMIC DNA]</scope>
    <source>
        <strain evidence="1 2">LKV-178-WT-2G</strain>
    </source>
</reference>
<dbReference type="AlphaFoldDB" id="A0A7X2T2U7"/>
<evidence type="ECO:0000313" key="1">
    <source>
        <dbReference type="EMBL" id="MSS00752.1"/>
    </source>
</evidence>
<organism evidence="1 2">
    <name type="scientific">Floccifex porci</name>
    <dbReference type="NCBI Taxonomy" id="2606629"/>
    <lineage>
        <taxon>Bacteria</taxon>
        <taxon>Bacillati</taxon>
        <taxon>Bacillota</taxon>
        <taxon>Erysipelotrichia</taxon>
        <taxon>Erysipelotrichales</taxon>
        <taxon>Erysipelotrichaceae</taxon>
        <taxon>Floccifex</taxon>
    </lineage>
</organism>
<proteinExistence type="predicted"/>
<dbReference type="EMBL" id="VUMM01000001">
    <property type="protein sequence ID" value="MSS00752.1"/>
    <property type="molecule type" value="Genomic_DNA"/>
</dbReference>
<name>A0A7X2T2U7_9FIRM</name>
<keyword evidence="2" id="KW-1185">Reference proteome</keyword>
<dbReference type="Proteomes" id="UP000470082">
    <property type="component" value="Unassembled WGS sequence"/>
</dbReference>
<evidence type="ECO:0008006" key="3">
    <source>
        <dbReference type="Google" id="ProtNLM"/>
    </source>
</evidence>
<comment type="caution">
    <text evidence="1">The sequence shown here is derived from an EMBL/GenBank/DDBJ whole genome shotgun (WGS) entry which is preliminary data.</text>
</comment>
<gene>
    <name evidence="1" type="ORF">FYJ50_01225</name>
</gene>